<dbReference type="KEGG" id="mphe:HGG69_01205"/>
<keyword evidence="3 6" id="KW-0547">Nucleotide-binding</keyword>
<keyword evidence="5 6" id="KW-0520">NAD</keyword>
<dbReference type="CDD" id="cd00553">
    <property type="entry name" value="NAD_synthase"/>
    <property type="match status" value="1"/>
</dbReference>
<evidence type="ECO:0000256" key="5">
    <source>
        <dbReference type="ARBA" id="ARBA00023027"/>
    </source>
</evidence>
<feature type="domain" description="NAD/GMP synthase" evidence="8">
    <location>
        <begin position="24"/>
        <end position="250"/>
    </location>
</feature>
<proteinExistence type="inferred from homology"/>
<evidence type="ECO:0000313" key="10">
    <source>
        <dbReference type="Proteomes" id="UP000501060"/>
    </source>
</evidence>
<dbReference type="Proteomes" id="UP000501060">
    <property type="component" value="Chromosome"/>
</dbReference>
<evidence type="ECO:0000256" key="1">
    <source>
        <dbReference type="ARBA" id="ARBA00004790"/>
    </source>
</evidence>
<keyword evidence="10" id="KW-1185">Reference proteome</keyword>
<evidence type="ECO:0000256" key="7">
    <source>
        <dbReference type="RuleBase" id="RU003812"/>
    </source>
</evidence>
<gene>
    <name evidence="9" type="primary">nadE</name>
    <name evidence="9" type="ORF">HGG69_01205</name>
</gene>
<evidence type="ECO:0000256" key="6">
    <source>
        <dbReference type="RuleBase" id="RU003811"/>
    </source>
</evidence>
<sequence length="262" mass="30243">MKIQNLTLKDISKTVDISKHKLLINELKMFIKKSVEKAKVNGVVLGISGGIDSTFLAYLMKDVFQEKLELYSISINELNKTELISKQHAQLIERDLQHKVTYIDLTNTFNTFKNELNIDDEYVLSNLKARLRMTSLYAYAQKNKKIVIGTDNFNEWYLGYFTKYGDGGCDLLPIAKIKKSDIYIMAKILNIPEEIIIKKPSADLWENQSDEDELGFSYDDFEQYISDPTQLTSDVRTKIENQHNRNIHKLVPIPIGPELKEN</sequence>
<comment type="pathway">
    <text evidence="1">Cofactor biosynthesis; NAD(+) biosynthesis.</text>
</comment>
<dbReference type="SUPFAM" id="SSF52402">
    <property type="entry name" value="Adenine nucleotide alpha hydrolases-like"/>
    <property type="match status" value="1"/>
</dbReference>
<dbReference type="NCBIfam" id="TIGR00552">
    <property type="entry name" value="nadE"/>
    <property type="match status" value="1"/>
</dbReference>
<comment type="catalytic activity">
    <reaction evidence="7">
        <text>deamido-NAD(+) + NH4(+) + ATP = AMP + diphosphate + NAD(+) + H(+)</text>
        <dbReference type="Rhea" id="RHEA:21188"/>
        <dbReference type="ChEBI" id="CHEBI:15378"/>
        <dbReference type="ChEBI" id="CHEBI:28938"/>
        <dbReference type="ChEBI" id="CHEBI:30616"/>
        <dbReference type="ChEBI" id="CHEBI:33019"/>
        <dbReference type="ChEBI" id="CHEBI:57540"/>
        <dbReference type="ChEBI" id="CHEBI:58437"/>
        <dbReference type="ChEBI" id="CHEBI:456215"/>
        <dbReference type="EC" id="6.3.1.5"/>
    </reaction>
</comment>
<name>A0A858U845_9MOLU</name>
<dbReference type="UniPathway" id="UPA00253"/>
<dbReference type="GO" id="GO:0003952">
    <property type="term" value="F:NAD+ synthase (glutamine-hydrolyzing) activity"/>
    <property type="evidence" value="ECO:0007669"/>
    <property type="project" value="InterPro"/>
</dbReference>
<dbReference type="GO" id="GO:0008795">
    <property type="term" value="F:NAD+ synthase activity"/>
    <property type="evidence" value="ECO:0007669"/>
    <property type="project" value="UniProtKB-EC"/>
</dbReference>
<dbReference type="EC" id="6.3.1.5" evidence="7"/>
<evidence type="ECO:0000259" key="8">
    <source>
        <dbReference type="Pfam" id="PF02540"/>
    </source>
</evidence>
<dbReference type="InterPro" id="IPR014729">
    <property type="entry name" value="Rossmann-like_a/b/a_fold"/>
</dbReference>
<accession>A0A858U845</accession>
<dbReference type="Pfam" id="PF02540">
    <property type="entry name" value="NAD_synthase"/>
    <property type="match status" value="1"/>
</dbReference>
<dbReference type="RefSeq" id="WP_169604989.1">
    <property type="nucleotide sequence ID" value="NZ_CP051481.1"/>
</dbReference>
<dbReference type="PANTHER" id="PTHR23090">
    <property type="entry name" value="NH 3 /GLUTAMINE-DEPENDENT NAD + SYNTHETASE"/>
    <property type="match status" value="1"/>
</dbReference>
<dbReference type="InterPro" id="IPR003694">
    <property type="entry name" value="NAD_synthase"/>
</dbReference>
<protein>
    <recommendedName>
        <fullName evidence="7">NH(3)-dependent NAD(+) synthetase</fullName>
        <ecNumber evidence="7">6.3.1.5</ecNumber>
    </recommendedName>
</protein>
<dbReference type="Gene3D" id="3.40.50.620">
    <property type="entry name" value="HUPs"/>
    <property type="match status" value="1"/>
</dbReference>
<comment type="similarity">
    <text evidence="6">Belongs to the NAD synthetase family.</text>
</comment>
<dbReference type="AlphaFoldDB" id="A0A858U845"/>
<dbReference type="InterPro" id="IPR022310">
    <property type="entry name" value="NAD/GMP_synthase"/>
</dbReference>
<keyword evidence="2 6" id="KW-0436">Ligase</keyword>
<dbReference type="GO" id="GO:0005524">
    <property type="term" value="F:ATP binding"/>
    <property type="evidence" value="ECO:0007669"/>
    <property type="project" value="UniProtKB-KW"/>
</dbReference>
<reference evidence="9 10" key="1">
    <citation type="submission" date="2020-04" db="EMBL/GenBank/DDBJ databases">
        <title>Novel Mycoplasma species detected in Phocoena phocoena (harbor porpoise) from the USA.</title>
        <authorList>
            <person name="Volokhov D.V."/>
        </authorList>
    </citation>
    <scope>NUCLEOTIDE SEQUENCE [LARGE SCALE GENOMIC DNA]</scope>
    <source>
        <strain evidence="9 10">Phocoena C-264-GEN</strain>
    </source>
</reference>
<dbReference type="GO" id="GO:0009435">
    <property type="term" value="P:NAD+ biosynthetic process"/>
    <property type="evidence" value="ECO:0007669"/>
    <property type="project" value="UniProtKB-UniPathway"/>
</dbReference>
<keyword evidence="4 6" id="KW-0067">ATP-binding</keyword>
<organism evidence="9 10">
    <name type="scientific">Mycoplasma phocoenae</name>
    <dbReference type="NCBI Taxonomy" id="754517"/>
    <lineage>
        <taxon>Bacteria</taxon>
        <taxon>Bacillati</taxon>
        <taxon>Mycoplasmatota</taxon>
        <taxon>Mollicutes</taxon>
        <taxon>Mycoplasmataceae</taxon>
        <taxon>Mycoplasma</taxon>
    </lineage>
</organism>
<dbReference type="GO" id="GO:0005737">
    <property type="term" value="C:cytoplasm"/>
    <property type="evidence" value="ECO:0007669"/>
    <property type="project" value="InterPro"/>
</dbReference>
<dbReference type="GO" id="GO:0004359">
    <property type="term" value="F:glutaminase activity"/>
    <property type="evidence" value="ECO:0007669"/>
    <property type="project" value="InterPro"/>
</dbReference>
<evidence type="ECO:0000313" key="9">
    <source>
        <dbReference type="EMBL" id="QJG66938.1"/>
    </source>
</evidence>
<evidence type="ECO:0000256" key="3">
    <source>
        <dbReference type="ARBA" id="ARBA00022741"/>
    </source>
</evidence>
<evidence type="ECO:0000256" key="2">
    <source>
        <dbReference type="ARBA" id="ARBA00022598"/>
    </source>
</evidence>
<dbReference type="EMBL" id="CP051481">
    <property type="protein sequence ID" value="QJG66938.1"/>
    <property type="molecule type" value="Genomic_DNA"/>
</dbReference>
<dbReference type="PANTHER" id="PTHR23090:SF9">
    <property type="entry name" value="GLUTAMINE-DEPENDENT NAD(+) SYNTHETASE"/>
    <property type="match status" value="1"/>
</dbReference>
<evidence type="ECO:0000256" key="4">
    <source>
        <dbReference type="ARBA" id="ARBA00022840"/>
    </source>
</evidence>